<evidence type="ECO:0000256" key="3">
    <source>
        <dbReference type="SAM" id="MobiDB-lite"/>
    </source>
</evidence>
<evidence type="ECO:0008006" key="7">
    <source>
        <dbReference type="Google" id="ProtNLM"/>
    </source>
</evidence>
<comment type="caution">
    <text evidence="5">The sequence shown here is derived from an EMBL/GenBank/DDBJ whole genome shotgun (WGS) entry which is preliminary data.</text>
</comment>
<sequence>MEGDAGTVPVSTDGEQQTADTADTADLQDGPDAADEDTAADVTTTEPVSADPAETEPAPSRLGRRQVLGICALLVLLAAGLTALGYLSMRDHAASQLMARDNAEAIEAAKTCVLATQAPDPGDVSLSQEKIFNCSAGEFRTQAALYAQILPPAYQAAKVQVELTEMGAAVERNNPDGSVDVLVAFRIKVDNVEAKGREAGYRLRAQMVREDGQYRIAKLDQVAR</sequence>
<gene>
    <name evidence="5" type="ORF">A5771_15180</name>
</gene>
<accession>A0A1A2ECV0</accession>
<dbReference type="AlphaFoldDB" id="A0A1A2ECV0"/>
<reference evidence="6" key="1">
    <citation type="submission" date="2016-06" db="EMBL/GenBank/DDBJ databases">
        <authorList>
            <person name="Sutton G."/>
            <person name="Brinkac L."/>
            <person name="Sanka R."/>
            <person name="Adams M."/>
            <person name="Lau E."/>
            <person name="Mehaffy C."/>
            <person name="Tameris M."/>
            <person name="Hatherill M."/>
            <person name="Hanekom W."/>
            <person name="Mahomed H."/>
            <person name="Mcshane H."/>
        </authorList>
    </citation>
    <scope>NUCLEOTIDE SEQUENCE [LARGE SCALE GENOMIC DNA]</scope>
    <source>
        <strain evidence="6">852014-51077_SCH5608930-a</strain>
    </source>
</reference>
<evidence type="ECO:0000313" key="5">
    <source>
        <dbReference type="EMBL" id="OBG02304.1"/>
    </source>
</evidence>
<name>A0A1A2ECV0_MYCSD</name>
<comment type="subcellular location">
    <subcellularLocation>
        <location evidence="1">Membrane</location>
    </subcellularLocation>
</comment>
<organism evidence="5 6">
    <name type="scientific">Mycolicibacter sinensis (strain JDM601)</name>
    <name type="common">Mycobacterium sinense</name>
    <dbReference type="NCBI Taxonomy" id="875328"/>
    <lineage>
        <taxon>Bacteria</taxon>
        <taxon>Bacillati</taxon>
        <taxon>Actinomycetota</taxon>
        <taxon>Actinomycetes</taxon>
        <taxon>Mycobacteriales</taxon>
        <taxon>Mycobacteriaceae</taxon>
        <taxon>Mycolicibacter</taxon>
    </lineage>
</organism>
<keyword evidence="2 4" id="KW-0472">Membrane</keyword>
<dbReference type="GO" id="GO:0016020">
    <property type="term" value="C:membrane"/>
    <property type="evidence" value="ECO:0007669"/>
    <property type="project" value="UniProtKB-SubCell"/>
</dbReference>
<keyword evidence="4" id="KW-0812">Transmembrane</keyword>
<evidence type="ECO:0000313" key="6">
    <source>
        <dbReference type="Proteomes" id="UP000093985"/>
    </source>
</evidence>
<feature type="region of interest" description="Disordered" evidence="3">
    <location>
        <begin position="1"/>
        <end position="60"/>
    </location>
</feature>
<proteinExistence type="predicted"/>
<feature type="compositionally biased region" description="Low complexity" evidence="3">
    <location>
        <begin position="16"/>
        <end position="28"/>
    </location>
</feature>
<keyword evidence="4" id="KW-1133">Transmembrane helix</keyword>
<protein>
    <recommendedName>
        <fullName evidence="7">Mce protein</fullName>
    </recommendedName>
</protein>
<dbReference type="PANTHER" id="PTHR37042:SF4">
    <property type="entry name" value="OUTER MEMBRANE PROTEIN RV1973"/>
    <property type="match status" value="1"/>
</dbReference>
<dbReference type="PANTHER" id="PTHR37042">
    <property type="entry name" value="OUTER MEMBRANE PROTEIN RV1973"/>
    <property type="match status" value="1"/>
</dbReference>
<dbReference type="RefSeq" id="WP_064856332.1">
    <property type="nucleotide sequence ID" value="NZ_LZIM01000031.1"/>
</dbReference>
<dbReference type="Proteomes" id="UP000093985">
    <property type="component" value="Unassembled WGS sequence"/>
</dbReference>
<evidence type="ECO:0000256" key="1">
    <source>
        <dbReference type="ARBA" id="ARBA00004370"/>
    </source>
</evidence>
<dbReference type="EMBL" id="LZIN01000081">
    <property type="protein sequence ID" value="OBG02304.1"/>
    <property type="molecule type" value="Genomic_DNA"/>
</dbReference>
<evidence type="ECO:0000256" key="4">
    <source>
        <dbReference type="SAM" id="Phobius"/>
    </source>
</evidence>
<feature type="transmembrane region" description="Helical" evidence="4">
    <location>
        <begin position="67"/>
        <end position="89"/>
    </location>
</feature>
<evidence type="ECO:0000256" key="2">
    <source>
        <dbReference type="ARBA" id="ARBA00023136"/>
    </source>
</evidence>